<keyword evidence="3" id="KW-1185">Reference proteome</keyword>
<evidence type="ECO:0000259" key="1">
    <source>
        <dbReference type="Pfam" id="PF18029"/>
    </source>
</evidence>
<feature type="domain" description="Glyoxalase-like" evidence="1">
    <location>
        <begin position="11"/>
        <end position="53"/>
    </location>
</feature>
<comment type="caution">
    <text evidence="2">The sequence shown here is derived from an EMBL/GenBank/DDBJ whole genome shotgun (WGS) entry which is preliminary data.</text>
</comment>
<accession>A0A6N7YPG6</accession>
<dbReference type="InterPro" id="IPR041581">
    <property type="entry name" value="Glyoxalase_6"/>
</dbReference>
<dbReference type="SUPFAM" id="SSF54593">
    <property type="entry name" value="Glyoxalase/Bleomycin resistance protein/Dihydroxybiphenyl dioxygenase"/>
    <property type="match status" value="1"/>
</dbReference>
<dbReference type="Proteomes" id="UP000440096">
    <property type="component" value="Unassembled WGS sequence"/>
</dbReference>
<dbReference type="Gene3D" id="3.10.180.10">
    <property type="entry name" value="2,3-Dihydroxybiphenyl 1,2-Dioxygenase, domain 1"/>
    <property type="match status" value="1"/>
</dbReference>
<evidence type="ECO:0000313" key="3">
    <source>
        <dbReference type="Proteomes" id="UP000440096"/>
    </source>
</evidence>
<dbReference type="InterPro" id="IPR029068">
    <property type="entry name" value="Glyas_Bleomycin-R_OHBP_Dase"/>
</dbReference>
<evidence type="ECO:0000313" key="2">
    <source>
        <dbReference type="EMBL" id="MTD53778.1"/>
    </source>
</evidence>
<dbReference type="Pfam" id="PF18029">
    <property type="entry name" value="Glyoxalase_6"/>
    <property type="match status" value="1"/>
</dbReference>
<protein>
    <recommendedName>
        <fullName evidence="1">Glyoxalase-like domain-containing protein</fullName>
    </recommendedName>
</protein>
<gene>
    <name evidence="2" type="ORF">GKO32_07245</name>
</gene>
<name>A0A6N7YPG6_9PSEU</name>
<reference evidence="2 3" key="1">
    <citation type="submission" date="2019-11" db="EMBL/GenBank/DDBJ databases">
        <title>Draft genome of Amycolatopsis RM579.</title>
        <authorList>
            <person name="Duangmal K."/>
            <person name="Mingma R."/>
        </authorList>
    </citation>
    <scope>NUCLEOTIDE SEQUENCE [LARGE SCALE GENOMIC DNA]</scope>
    <source>
        <strain evidence="2 3">RM579</strain>
    </source>
</reference>
<organism evidence="2 3">
    <name type="scientific">Amycolatopsis pithecellobii</name>
    <dbReference type="NCBI Taxonomy" id="664692"/>
    <lineage>
        <taxon>Bacteria</taxon>
        <taxon>Bacillati</taxon>
        <taxon>Actinomycetota</taxon>
        <taxon>Actinomycetes</taxon>
        <taxon>Pseudonocardiales</taxon>
        <taxon>Pseudonocardiaceae</taxon>
        <taxon>Amycolatopsis</taxon>
    </lineage>
</organism>
<sequence length="57" mass="5740">MNPTGSASQKVADVSATVRALEDAGATVISSPTPGPHEFRAVLADPCGDAFIVYGPP</sequence>
<dbReference type="AlphaFoldDB" id="A0A6N7YPG6"/>
<proteinExistence type="predicted"/>
<dbReference type="EMBL" id="WMBA01000007">
    <property type="protein sequence ID" value="MTD53778.1"/>
    <property type="molecule type" value="Genomic_DNA"/>
</dbReference>